<evidence type="ECO:0000313" key="2">
    <source>
        <dbReference type="EMBL" id="SMO61179.1"/>
    </source>
</evidence>
<dbReference type="RefSeq" id="WP_142505176.1">
    <property type="nucleotide sequence ID" value="NZ_FXTI01000004.1"/>
</dbReference>
<dbReference type="OrthoDB" id="2971980at2"/>
<keyword evidence="1" id="KW-0812">Transmembrane</keyword>
<gene>
    <name evidence="2" type="ORF">SAMN06264849_10497</name>
</gene>
<accession>A0A521CP01</accession>
<keyword evidence="3" id="KW-1185">Reference proteome</keyword>
<reference evidence="2 3" key="1">
    <citation type="submission" date="2017-05" db="EMBL/GenBank/DDBJ databases">
        <authorList>
            <person name="Varghese N."/>
            <person name="Submissions S."/>
        </authorList>
    </citation>
    <scope>NUCLEOTIDE SEQUENCE [LARGE SCALE GENOMIC DNA]</scope>
    <source>
        <strain evidence="2 3">DSM 45474</strain>
    </source>
</reference>
<name>A0A521CP01_9BACL</name>
<feature type="transmembrane region" description="Helical" evidence="1">
    <location>
        <begin position="78"/>
        <end position="98"/>
    </location>
</feature>
<proteinExistence type="predicted"/>
<dbReference type="AlphaFoldDB" id="A0A521CP01"/>
<keyword evidence="1" id="KW-1133">Transmembrane helix</keyword>
<evidence type="ECO:0000313" key="3">
    <source>
        <dbReference type="Proteomes" id="UP000315636"/>
    </source>
</evidence>
<feature type="transmembrane region" description="Helical" evidence="1">
    <location>
        <begin position="5"/>
        <end position="25"/>
    </location>
</feature>
<dbReference type="EMBL" id="FXTI01000004">
    <property type="protein sequence ID" value="SMO61179.1"/>
    <property type="molecule type" value="Genomic_DNA"/>
</dbReference>
<dbReference type="Proteomes" id="UP000315636">
    <property type="component" value="Unassembled WGS sequence"/>
</dbReference>
<feature type="transmembrane region" description="Helical" evidence="1">
    <location>
        <begin position="40"/>
        <end position="66"/>
    </location>
</feature>
<keyword evidence="1" id="KW-0472">Membrane</keyword>
<protein>
    <submittedName>
        <fullName evidence="2">Uncharacterized protein</fullName>
    </submittedName>
</protein>
<sequence length="132" mass="14994">MRYKLYDFFITWGLFMCFFIGSFVWERIAVDPISETWGDVFVYCLAAAFYSGIALSLFGIPVSILSDKITKKLPIRPFWAFLIHTGLAFGGVILLTYGNHGSTMLSSLSAILGTIFWLVDELIKWKIGYARK</sequence>
<organism evidence="2 3">
    <name type="scientific">Melghirimyces algeriensis</name>
    <dbReference type="NCBI Taxonomy" id="910412"/>
    <lineage>
        <taxon>Bacteria</taxon>
        <taxon>Bacillati</taxon>
        <taxon>Bacillota</taxon>
        <taxon>Bacilli</taxon>
        <taxon>Bacillales</taxon>
        <taxon>Thermoactinomycetaceae</taxon>
        <taxon>Melghirimyces</taxon>
    </lineage>
</organism>
<feature type="transmembrane region" description="Helical" evidence="1">
    <location>
        <begin position="104"/>
        <end position="123"/>
    </location>
</feature>
<evidence type="ECO:0000256" key="1">
    <source>
        <dbReference type="SAM" id="Phobius"/>
    </source>
</evidence>